<dbReference type="EMBL" id="CAUJNA010003468">
    <property type="protein sequence ID" value="CAJ1402796.1"/>
    <property type="molecule type" value="Genomic_DNA"/>
</dbReference>
<dbReference type="PANTHER" id="PTHR24543">
    <property type="entry name" value="MULTICOPPER OXIDASE-RELATED"/>
    <property type="match status" value="1"/>
</dbReference>
<dbReference type="CDD" id="cd00057">
    <property type="entry name" value="FA58C"/>
    <property type="match status" value="1"/>
</dbReference>
<evidence type="ECO:0000313" key="2">
    <source>
        <dbReference type="EMBL" id="CAJ1402796.1"/>
    </source>
</evidence>
<protein>
    <recommendedName>
        <fullName evidence="1">F5/8 type C domain-containing protein</fullName>
    </recommendedName>
</protein>
<comment type="caution">
    <text evidence="2">The sequence shown here is derived from an EMBL/GenBank/DDBJ whole genome shotgun (WGS) entry which is preliminary data.</text>
</comment>
<dbReference type="SUPFAM" id="SSF49785">
    <property type="entry name" value="Galactose-binding domain-like"/>
    <property type="match status" value="1"/>
</dbReference>
<sequence length="1059" mass="119871">MNADTSIYRGSIYDVSWVCEGGCSEEPGYELMFLETDAKRWARGPNGPSGSERPNGEGYTSGEYALFTQQSLDSCKMLCNERYWCAGFGFKHTDSFGDEPDWQEGTCQLVSQLVETTSHVKNFDSYKKAGMWKTYGRNSGCRIDEYDQSEDGVGTVERLQRVGMLEACKVICQKKNGCKGIEYFLEKGECELWFTNIGTSAGISGKECLIFDDQQGKFERIGGLGCGHGGKCGSSNRLHIGANGEDWDHATREGAMEVCGAKCESSESCGGFNYVEGHKKCYYRKSATCNKKKQSDRDCFVRRGEVPSDERATTTTTTEVYFSGCFMNQGSKRKNNRERGSQSMPSCAALAKKRGMLYFGMEYPQGYSKTGDAECMTLDEVPDMDSADDSDCDKETWDKKGLGNAHRLAVYSLIKVCASRSVEVERTPEFKCRSSDYWHGWRRSSDCSAQVTRQSDVRHWNYGYGVHFHQWAEITLPYAMQLDQFDVYHWTGMRCWYDVQYKKGTSWRRACRLRSWGGGMEACRSFPKGGVQQVRIIKGYHTRCPDSWFRLTGVSAYGKSCQACPRQVLDTDESERHYHSVYNNDKKGFGHAQSRLDSPAAWSCKSNRKDAWMSFDLGAKYAVQGVITKGRGNMDQWVTSYIVQYSSDNKNWKNAPGGYGGNVDRNTQRTVSFLRPVSARYVKIVVKSWHIHVSMRAAVMICDALLPVADVGGRLTSALSTSCSGIDMWRYVHDDGGLTWFSKNFVYYEGDYRIVRYNAGNTLTYSSSWRTHMESVHADPHSGQIYHLRNSGGGNLASYQTFRYVSCLSSSLGRKSTVRLSQDISMNWYRVFIGDEELVVLDRSNKWVKVKLSCSGTLKVTTLVNYNSFSMYGCERGRQGGILENDGQNYWIIYMRGYAYRRAISGPATNQETRISGYTGDSCSVTVDYVRNRWYWHREGGHHHEGVYTCPATFGGVAIQSEDKQYDLISDNGGTRLYSVPMPSNVYSHYLGNWRATFRITNFHRKCPAGWQYYNRNCYRYMGWGNFRSPEPRRPGDPGAGAGFKVLGASPFEMIWWAG</sequence>
<dbReference type="InterPro" id="IPR008979">
    <property type="entry name" value="Galactose-bd-like_sf"/>
</dbReference>
<organism evidence="2 3">
    <name type="scientific">Effrenium voratum</name>
    <dbReference type="NCBI Taxonomy" id="2562239"/>
    <lineage>
        <taxon>Eukaryota</taxon>
        <taxon>Sar</taxon>
        <taxon>Alveolata</taxon>
        <taxon>Dinophyceae</taxon>
        <taxon>Suessiales</taxon>
        <taxon>Symbiodiniaceae</taxon>
        <taxon>Effrenium</taxon>
    </lineage>
</organism>
<dbReference type="AlphaFoldDB" id="A0AA36JD11"/>
<dbReference type="PANTHER" id="PTHR24543:SF335">
    <property type="entry name" value="EGF-LIKE REPEAT AND DISCOIDIN I-LIKE DOMAIN-CONTAINING PROTEIN 3"/>
    <property type="match status" value="1"/>
</dbReference>
<name>A0AA36JD11_9DINO</name>
<evidence type="ECO:0000313" key="3">
    <source>
        <dbReference type="Proteomes" id="UP001178507"/>
    </source>
</evidence>
<evidence type="ECO:0000259" key="1">
    <source>
        <dbReference type="PROSITE" id="PS50022"/>
    </source>
</evidence>
<dbReference type="SMART" id="SM00231">
    <property type="entry name" value="FA58C"/>
    <property type="match status" value="1"/>
</dbReference>
<keyword evidence="3" id="KW-1185">Reference proteome</keyword>
<proteinExistence type="predicted"/>
<dbReference type="Gene3D" id="2.60.120.260">
    <property type="entry name" value="Galactose-binding domain-like"/>
    <property type="match status" value="1"/>
</dbReference>
<dbReference type="Proteomes" id="UP001178507">
    <property type="component" value="Unassembled WGS sequence"/>
</dbReference>
<reference evidence="2" key="1">
    <citation type="submission" date="2023-08" db="EMBL/GenBank/DDBJ databases">
        <authorList>
            <person name="Chen Y."/>
            <person name="Shah S."/>
            <person name="Dougan E. K."/>
            <person name="Thang M."/>
            <person name="Chan C."/>
        </authorList>
    </citation>
    <scope>NUCLEOTIDE SEQUENCE</scope>
</reference>
<dbReference type="InterPro" id="IPR000421">
    <property type="entry name" value="FA58C"/>
</dbReference>
<dbReference type="Pfam" id="PF00754">
    <property type="entry name" value="F5_F8_type_C"/>
    <property type="match status" value="1"/>
</dbReference>
<dbReference type="PROSITE" id="PS50022">
    <property type="entry name" value="FA58C_3"/>
    <property type="match status" value="1"/>
</dbReference>
<gene>
    <name evidence="2" type="ORF">EVOR1521_LOCUS25595</name>
</gene>
<accession>A0AA36JD11</accession>
<feature type="domain" description="F5/8 type C" evidence="1">
    <location>
        <begin position="561"/>
        <end position="702"/>
    </location>
</feature>